<organism evidence="2 3">
    <name type="scientific">Litchfieldia luteola</name>
    <dbReference type="NCBI Taxonomy" id="682179"/>
    <lineage>
        <taxon>Bacteria</taxon>
        <taxon>Bacillati</taxon>
        <taxon>Bacillota</taxon>
        <taxon>Bacilli</taxon>
        <taxon>Bacillales</taxon>
        <taxon>Bacillaceae</taxon>
        <taxon>Litchfieldia</taxon>
    </lineage>
</organism>
<feature type="transmembrane region" description="Helical" evidence="1">
    <location>
        <begin position="126"/>
        <end position="149"/>
    </location>
</feature>
<keyword evidence="1" id="KW-0472">Membrane</keyword>
<protein>
    <submittedName>
        <fullName evidence="2">Uncharacterized protein</fullName>
    </submittedName>
</protein>
<comment type="caution">
    <text evidence="2">The sequence shown here is derived from an EMBL/GenBank/DDBJ whole genome shotgun (WGS) entry which is preliminary data.</text>
</comment>
<feature type="transmembrane region" description="Helical" evidence="1">
    <location>
        <begin position="206"/>
        <end position="228"/>
    </location>
</feature>
<feature type="transmembrane region" description="Helical" evidence="1">
    <location>
        <begin position="235"/>
        <end position="256"/>
    </location>
</feature>
<sequence length="500" mass="58731">MKNEKIESRIIERIERGQEIYSDNDINRIKRKFLLKRLRILILFDTILLLKGEFLLIYFKELRKRFLGNKKIEIKTPFIEPLKKNFRFFWIPVTIFLFSITLYLLNIKHSLDISEIVTIKKQSDLLTYHFGLTSGLLTIVGLISIFVSINSQHNIEKGRELLWEMLYTTVDKDNPKSISSILMKKSWLYYEIISKAENLTKLISRFARGAIFIVIVIWTGLVILLYYSEFDKSEYIVMSISTLLSIIILLFFFYILGKMNKIPRAGDIPEPRDILDASKNTGIKNLMIPATDAKLIMIFKDVGNPEYLRGINDLSPAIYWYTRFPVVGYEIEVTNLRGLEDDKLVFDLDNLQYFQVNKASILSDRLPPNPFWGSFGMHELLFKMEYNDSPDLLEEEDEIFNGKYRLLQLPRNVNFIECQIRVKSLKENNFENDSVSIEYKIYIPDEFLHRNIPNDIKGNDINPIGVSPQSWKSAHFPNVLEVKDWTKKYNNKTKAFYLKK</sequence>
<reference evidence="2 3" key="1">
    <citation type="submission" date="2020-10" db="EMBL/GenBank/DDBJ databases">
        <title>Bacillus sp. HD4P25, an endophyte from a halophyte.</title>
        <authorList>
            <person name="Sun J.-Q."/>
        </authorList>
    </citation>
    <scope>NUCLEOTIDE SEQUENCE [LARGE SCALE GENOMIC DNA]</scope>
    <source>
        <strain evidence="2 3">YIM 93174</strain>
    </source>
</reference>
<accession>A0ABR9QL18</accession>
<keyword evidence="3" id="KW-1185">Reference proteome</keyword>
<proteinExistence type="predicted"/>
<evidence type="ECO:0000313" key="2">
    <source>
        <dbReference type="EMBL" id="MBE4909198.1"/>
    </source>
</evidence>
<evidence type="ECO:0000313" key="3">
    <source>
        <dbReference type="Proteomes" id="UP001516662"/>
    </source>
</evidence>
<evidence type="ECO:0000256" key="1">
    <source>
        <dbReference type="SAM" id="Phobius"/>
    </source>
</evidence>
<name>A0ABR9QL18_9BACI</name>
<dbReference type="Proteomes" id="UP001516662">
    <property type="component" value="Unassembled WGS sequence"/>
</dbReference>
<keyword evidence="1" id="KW-0812">Transmembrane</keyword>
<dbReference type="RefSeq" id="WP_193537589.1">
    <property type="nucleotide sequence ID" value="NZ_JADCLJ010000021.1"/>
</dbReference>
<keyword evidence="1" id="KW-1133">Transmembrane helix</keyword>
<feature type="transmembrane region" description="Helical" evidence="1">
    <location>
        <begin position="38"/>
        <end position="59"/>
    </location>
</feature>
<dbReference type="EMBL" id="JADCLJ010000021">
    <property type="protein sequence ID" value="MBE4909198.1"/>
    <property type="molecule type" value="Genomic_DNA"/>
</dbReference>
<feature type="transmembrane region" description="Helical" evidence="1">
    <location>
        <begin position="88"/>
        <end position="105"/>
    </location>
</feature>
<gene>
    <name evidence="2" type="ORF">IMZ08_14115</name>
</gene>